<dbReference type="InterPro" id="IPR016195">
    <property type="entry name" value="Pol/histidinol_Pase-like"/>
</dbReference>
<evidence type="ECO:0000259" key="1">
    <source>
        <dbReference type="SMART" id="SM00481"/>
    </source>
</evidence>
<dbReference type="EMBL" id="DSTX01000013">
    <property type="protein sequence ID" value="HFK21219.1"/>
    <property type="molecule type" value="Genomic_DNA"/>
</dbReference>
<reference evidence="2" key="1">
    <citation type="journal article" date="2020" name="mSystems">
        <title>Genome- and Community-Level Interaction Insights into Carbon Utilization and Element Cycling Functions of Hydrothermarchaeota in Hydrothermal Sediment.</title>
        <authorList>
            <person name="Zhou Z."/>
            <person name="Liu Y."/>
            <person name="Xu W."/>
            <person name="Pan J."/>
            <person name="Luo Z.H."/>
            <person name="Li M."/>
        </authorList>
    </citation>
    <scope>NUCLEOTIDE SEQUENCE [LARGE SCALE GENOMIC DNA]</scope>
    <source>
        <strain evidence="2">SpSt-468</strain>
    </source>
</reference>
<dbReference type="SMART" id="SM00481">
    <property type="entry name" value="POLIIIAc"/>
    <property type="match status" value="1"/>
</dbReference>
<organism evidence="2">
    <name type="scientific">Candidatus Methanomethylicus mesodigestus</name>
    <dbReference type="NCBI Taxonomy" id="1867258"/>
    <lineage>
        <taxon>Archaea</taxon>
        <taxon>Thermoproteota</taxon>
        <taxon>Methanosuratincolia</taxon>
        <taxon>Candidatus Methanomethylicales</taxon>
        <taxon>Candidatus Methanomethylicaceae</taxon>
        <taxon>Candidatus Methanomethylicus</taxon>
    </lineage>
</organism>
<dbReference type="PANTHER" id="PTHR36928">
    <property type="entry name" value="PHOSPHATASE YCDX-RELATED"/>
    <property type="match status" value="1"/>
</dbReference>
<dbReference type="Pfam" id="PF02811">
    <property type="entry name" value="PHP"/>
    <property type="match status" value="1"/>
</dbReference>
<sequence>MRRKIYDFHMHSFFSDGELLPDEIVRRAIVLGHGAIAITDHVDASNMEEVVSALVRASEHVAEYFPGFILIPGVEITHAPPQSIPELAKAAKRQGARIVVVHGESPVEPVAPGTNEAACKCPEVDILAHPGIISKKAVIDAKANGTYLELSYRGGHCLGNGRVAKLALEHGASLIVDSDAHSIGDLMGEQDINNVAIGAGLRPSEAEVVVYENPVKLMKRLGL</sequence>
<dbReference type="InterPro" id="IPR003141">
    <property type="entry name" value="Pol/His_phosphatase_N"/>
</dbReference>
<feature type="domain" description="Polymerase/histidinol phosphatase N-terminal" evidence="1">
    <location>
        <begin position="6"/>
        <end position="80"/>
    </location>
</feature>
<proteinExistence type="predicted"/>
<dbReference type="CDD" id="cd07432">
    <property type="entry name" value="PHP_HisPPase"/>
    <property type="match status" value="1"/>
</dbReference>
<dbReference type="NCBIfam" id="NF004981">
    <property type="entry name" value="PRK06361.1"/>
    <property type="match status" value="1"/>
</dbReference>
<dbReference type="GO" id="GO:0042578">
    <property type="term" value="F:phosphoric ester hydrolase activity"/>
    <property type="evidence" value="ECO:0007669"/>
    <property type="project" value="TreeGrafter"/>
</dbReference>
<dbReference type="InterPro" id="IPR004013">
    <property type="entry name" value="PHP_dom"/>
</dbReference>
<dbReference type="GO" id="GO:0008270">
    <property type="term" value="F:zinc ion binding"/>
    <property type="evidence" value="ECO:0007669"/>
    <property type="project" value="TreeGrafter"/>
</dbReference>
<dbReference type="PANTHER" id="PTHR36928:SF1">
    <property type="entry name" value="PHOSPHATASE YCDX-RELATED"/>
    <property type="match status" value="1"/>
</dbReference>
<gene>
    <name evidence="2" type="ORF">ENS19_08110</name>
</gene>
<accession>A0A7C3NFA8</accession>
<dbReference type="GO" id="GO:0005829">
    <property type="term" value="C:cytosol"/>
    <property type="evidence" value="ECO:0007669"/>
    <property type="project" value="TreeGrafter"/>
</dbReference>
<protein>
    <submittedName>
        <fullName evidence="2">Histidinol phosphate phosphatase domain-containing protein</fullName>
    </submittedName>
</protein>
<evidence type="ECO:0000313" key="2">
    <source>
        <dbReference type="EMBL" id="HFK21219.1"/>
    </source>
</evidence>
<dbReference type="AlphaFoldDB" id="A0A7C3NFA8"/>
<comment type="caution">
    <text evidence="2">The sequence shown here is derived from an EMBL/GenBank/DDBJ whole genome shotgun (WGS) entry which is preliminary data.</text>
</comment>
<dbReference type="SUPFAM" id="SSF89550">
    <property type="entry name" value="PHP domain-like"/>
    <property type="match status" value="1"/>
</dbReference>
<dbReference type="Gene3D" id="3.20.20.140">
    <property type="entry name" value="Metal-dependent hydrolases"/>
    <property type="match status" value="1"/>
</dbReference>
<dbReference type="InterPro" id="IPR050243">
    <property type="entry name" value="PHP_phosphatase"/>
</dbReference>
<name>A0A7C3NFA8_9CREN</name>